<feature type="domain" description="Lantibiotic dehydratase N-terminal" evidence="2">
    <location>
        <begin position="44"/>
        <end position="674"/>
    </location>
</feature>
<feature type="domain" description="Thiopeptide-type bacteriocin biosynthesis" evidence="3">
    <location>
        <begin position="749"/>
        <end position="1008"/>
    </location>
</feature>
<name>A0ABX7U1Z7_STRCY</name>
<evidence type="ECO:0000313" key="4">
    <source>
        <dbReference type="EMBL" id="QTE02144.1"/>
    </source>
</evidence>
<dbReference type="InterPro" id="IPR006827">
    <property type="entry name" value="Lant_deHydtase_N"/>
</dbReference>
<organism evidence="4 5">
    <name type="scientific">Streptomyces cyanogenus</name>
    <dbReference type="NCBI Taxonomy" id="80860"/>
    <lineage>
        <taxon>Bacteria</taxon>
        <taxon>Bacillati</taxon>
        <taxon>Actinomycetota</taxon>
        <taxon>Actinomycetes</taxon>
        <taxon>Kitasatosporales</taxon>
        <taxon>Streptomycetaceae</taxon>
        <taxon>Streptomyces</taxon>
    </lineage>
</organism>
<dbReference type="Pfam" id="PF14028">
    <property type="entry name" value="Lant_dehydr_C"/>
    <property type="match status" value="1"/>
</dbReference>
<accession>A0ABX7U1Z7</accession>
<keyword evidence="5" id="KW-1185">Reference proteome</keyword>
<protein>
    <submittedName>
        <fullName evidence="4">Uncharacterized protein</fullName>
    </submittedName>
</protein>
<evidence type="ECO:0000313" key="5">
    <source>
        <dbReference type="Proteomes" id="UP000663908"/>
    </source>
</evidence>
<feature type="region of interest" description="Disordered" evidence="1">
    <location>
        <begin position="369"/>
        <end position="396"/>
    </location>
</feature>
<gene>
    <name evidence="4" type="ORF">S1361_32735</name>
</gene>
<reference evidence="4 5" key="1">
    <citation type="submission" date="2021-03" db="EMBL/GenBank/DDBJ databases">
        <title>Complete genome sequence of Streptomyces cyanogenus S136, producer of anticancer angucycline landomycin A.</title>
        <authorList>
            <person name="Hrab P."/>
            <person name="Ruckert C."/>
            <person name="Busche T."/>
            <person name="Ostash I."/>
            <person name="Kalinowski J."/>
            <person name="Fedorenko V."/>
            <person name="Yushchuk O."/>
            <person name="Ostash B."/>
        </authorList>
    </citation>
    <scope>NUCLEOTIDE SEQUENCE [LARGE SCALE GENOMIC DNA]</scope>
    <source>
        <strain evidence="4 5">S136</strain>
    </source>
</reference>
<evidence type="ECO:0000259" key="3">
    <source>
        <dbReference type="Pfam" id="PF14028"/>
    </source>
</evidence>
<dbReference type="NCBIfam" id="TIGR03891">
    <property type="entry name" value="thiopep_ocin"/>
    <property type="match status" value="1"/>
</dbReference>
<dbReference type="Pfam" id="PF04738">
    <property type="entry name" value="Lant_dehydr_N"/>
    <property type="match status" value="1"/>
</dbReference>
<dbReference type="Proteomes" id="UP000663908">
    <property type="component" value="Chromosome"/>
</dbReference>
<sequence length="1021" mass="114387">MRMSRYVPADFYLLRSPALPAETFRAFMSDPDHTSGALLRLADDPEVRRAIFVASEGLAEGLTQLERMSPKSLARVHSRLWRYVTRMSTRPTPFGAFSGVAAGTFSGRTTARLETPVISSTRVRADMAWILACIKRLEDDQETWRSLRIVRNATAHVSGDRVVLPHADVYGNSDRTSVRVRATPAVHTVLDAAATPVTYPELIDALTGAFPEATGPQKENLLQRLWDLNFLTSDLRPPQTTAQPEQYLLDGLAGIPQAAEVAERLREVVELVRHADAPVSLARLRVAQEKLVPGYTGQTYQLDSAIGLRSDELNRSVGEAAADTVDVLMRLSAATGTTNAHLRRYREEFLERYGHGVRVPVLELLGPDQGLDAPESYTEPTRKAGRLDSATDSEDTSSYDRAVVEFAHQAWREGMLEAELTDAWLDRLAPEATVGPLLPAVDLYLQIEATDRQAVDRGEWRAVLRADCLAHGGRTFGRFFDLLGDRLADQLRDLARWEQKLQPHVAYAEVAYLPTYGRAGNVAAHPDLGMYEIPVNTSPSVPADRVLPLDDILVGADDRRFHLWSRRLEREIVVTQHHMLSPLAAPNVARFLLEASHDGYVLPGGFHWGPVSNATFLPRVTRGKVVLRPAEWRLDGHGLEDLAAWRERWRVPRYVYLVDLDNRLLLDLDHPRCIGELREEIGRAAGGTVLLHEMLPDFEHHWLTDDLGRRYTEEIVVPVMAARAETIARHPAGAPVEIPSRRYPPGSEWSYVKLYAAFERHDEIIAGPLRELIAELRAEDAVDRWFYIRYADPRPHLRIRVRSERPSVLGRLAAWGRSLVDAGLAQDVTMDSYCPETMRYGGPDTFESIERLFEANSDTTARLIAARPDLAQLVDEHLAVAAVDTLHRHWGVPLAERMDLLPGHRDDNATRDEFRKVRAYLCELLLPWDRSTHEEGRAHRMGIVAALAPQEPAVRAASAAVREAAERGRLAVPPAHLLGSLAHMQINRLLPVDLAREERCYGLLRHTLRALRGRLAAEEAR</sequence>
<evidence type="ECO:0000259" key="2">
    <source>
        <dbReference type="Pfam" id="PF04738"/>
    </source>
</evidence>
<dbReference type="EMBL" id="CP071839">
    <property type="protein sequence ID" value="QTE02144.1"/>
    <property type="molecule type" value="Genomic_DNA"/>
</dbReference>
<evidence type="ECO:0000256" key="1">
    <source>
        <dbReference type="SAM" id="MobiDB-lite"/>
    </source>
</evidence>
<dbReference type="InterPro" id="IPR023809">
    <property type="entry name" value="Thiopep_bacteriocin_synth_dom"/>
</dbReference>
<proteinExistence type="predicted"/>